<accession>A0A0H2R5U5</accession>
<sequence length="404" mass="46033">MHVKQKGFWKYHFIELLFHSSPVYLVASSTKGPETVHVPFGITRRAVAVFPPSHLSLTVLIVAFVTSPSPRQQSSLQHWPREPIMQSKIMLIAFYRESSSLTSSSSRPSSRPRRQKQRIFKDPHVLFACSEPYIRCGQVLVRSVESTISTSSWREYNLQSDKCTISARDFFESAQDIVPCEHSRLITHSITSPHSLFESFSNAMEQCPELSTSALNVEDTDKHFVYRNWPTEMADVNPVRVKDVTDGLIVIYTTENHICHVSHTYAVSGLNTLRDFNKIGEELRAAVISSLLLRLRLAAFELSPNFEADIKRLEPVVRAFRHLCKDPSRMYSEMWRGCSIVCFVDIIYKKAIMDALGNIPLEYRDTYVDDESDFDMPDLVDPEEFFEAARANAVESIDSSPSPN</sequence>
<dbReference type="InParanoid" id="A0A0H2R5U5"/>
<evidence type="ECO:0000313" key="1">
    <source>
        <dbReference type="EMBL" id="KLO07160.1"/>
    </source>
</evidence>
<dbReference type="EMBL" id="KQ086156">
    <property type="protein sequence ID" value="KLO07160.1"/>
    <property type="molecule type" value="Genomic_DNA"/>
</dbReference>
<protein>
    <submittedName>
        <fullName evidence="1">Uncharacterized protein</fullName>
    </submittedName>
</protein>
<name>A0A0H2R5U5_9AGAM</name>
<reference evidence="1 2" key="1">
    <citation type="submission" date="2015-04" db="EMBL/GenBank/DDBJ databases">
        <title>Complete genome sequence of Schizopora paradoxa KUC8140, a cosmopolitan wood degrader in East Asia.</title>
        <authorList>
            <consortium name="DOE Joint Genome Institute"/>
            <person name="Min B."/>
            <person name="Park H."/>
            <person name="Jang Y."/>
            <person name="Kim J.-J."/>
            <person name="Kim K.H."/>
            <person name="Pangilinan J."/>
            <person name="Lipzen A."/>
            <person name="Riley R."/>
            <person name="Grigoriev I.V."/>
            <person name="Spatafora J.W."/>
            <person name="Choi I.-G."/>
        </authorList>
    </citation>
    <scope>NUCLEOTIDE SEQUENCE [LARGE SCALE GENOMIC DNA]</scope>
    <source>
        <strain evidence="1 2">KUC8140</strain>
    </source>
</reference>
<evidence type="ECO:0000313" key="2">
    <source>
        <dbReference type="Proteomes" id="UP000053477"/>
    </source>
</evidence>
<dbReference type="AlphaFoldDB" id="A0A0H2R5U5"/>
<organism evidence="1 2">
    <name type="scientific">Schizopora paradoxa</name>
    <dbReference type="NCBI Taxonomy" id="27342"/>
    <lineage>
        <taxon>Eukaryota</taxon>
        <taxon>Fungi</taxon>
        <taxon>Dikarya</taxon>
        <taxon>Basidiomycota</taxon>
        <taxon>Agaricomycotina</taxon>
        <taxon>Agaricomycetes</taxon>
        <taxon>Hymenochaetales</taxon>
        <taxon>Schizoporaceae</taxon>
        <taxon>Schizopora</taxon>
    </lineage>
</organism>
<gene>
    <name evidence="1" type="ORF">SCHPADRAFT_894873</name>
</gene>
<keyword evidence="2" id="KW-1185">Reference proteome</keyword>
<proteinExistence type="predicted"/>
<dbReference type="Proteomes" id="UP000053477">
    <property type="component" value="Unassembled WGS sequence"/>
</dbReference>